<dbReference type="AlphaFoldDB" id="A0A0R2AHW3"/>
<sequence>MEFSQHTLENQKLLGYFVLSIFLNSLGNGLTVAINLGSALWTAASVNLNHAFAVSLSLMMFLPAFLVIIVNSLILGKLSPKRIIGNLVFLTPFSLLVGYFSAGLSQLGINHLNLLVRTGLDCLGVVLIAVAISLYQRVNWMLHPVDDLMQIIRFKYFKGNATIAQLVVFMPPVIAIIVAVLVSHRIYAVNVGTIFALLFQGSLVGLADKYLFPSLKHQNLDK</sequence>
<keyword evidence="1" id="KW-0472">Membrane</keyword>
<feature type="transmembrane region" description="Helical" evidence="1">
    <location>
        <begin position="114"/>
        <end position="135"/>
    </location>
</feature>
<comment type="caution">
    <text evidence="2">The sequence shown here is derived from an EMBL/GenBank/DDBJ whole genome shotgun (WGS) entry which is preliminary data.</text>
</comment>
<organism evidence="2 3">
    <name type="scientific">Ligilactobacillus agilis DSM 20509</name>
    <dbReference type="NCBI Taxonomy" id="1423718"/>
    <lineage>
        <taxon>Bacteria</taxon>
        <taxon>Bacillati</taxon>
        <taxon>Bacillota</taxon>
        <taxon>Bacilli</taxon>
        <taxon>Lactobacillales</taxon>
        <taxon>Lactobacillaceae</taxon>
        <taxon>Ligilactobacillus</taxon>
    </lineage>
</organism>
<gene>
    <name evidence="2" type="ORF">FC14_GL000069</name>
</gene>
<accession>A0A0R2AHW3</accession>
<evidence type="ECO:0000313" key="2">
    <source>
        <dbReference type="EMBL" id="KRM64059.1"/>
    </source>
</evidence>
<evidence type="ECO:0000313" key="3">
    <source>
        <dbReference type="Proteomes" id="UP000051008"/>
    </source>
</evidence>
<reference evidence="2 3" key="1">
    <citation type="journal article" date="2015" name="Genome Announc.">
        <title>Expanding the biotechnology potential of lactobacilli through comparative genomics of 213 strains and associated genera.</title>
        <authorList>
            <person name="Sun Z."/>
            <person name="Harris H.M."/>
            <person name="McCann A."/>
            <person name="Guo C."/>
            <person name="Argimon S."/>
            <person name="Zhang W."/>
            <person name="Yang X."/>
            <person name="Jeffery I.B."/>
            <person name="Cooney J.C."/>
            <person name="Kagawa T.F."/>
            <person name="Liu W."/>
            <person name="Song Y."/>
            <person name="Salvetti E."/>
            <person name="Wrobel A."/>
            <person name="Rasinkangas P."/>
            <person name="Parkhill J."/>
            <person name="Rea M.C."/>
            <person name="O'Sullivan O."/>
            <person name="Ritari J."/>
            <person name="Douillard F.P."/>
            <person name="Paul Ross R."/>
            <person name="Yang R."/>
            <person name="Briner A.E."/>
            <person name="Felis G.E."/>
            <person name="de Vos W.M."/>
            <person name="Barrangou R."/>
            <person name="Klaenhammer T.R."/>
            <person name="Caufield P.W."/>
            <person name="Cui Y."/>
            <person name="Zhang H."/>
            <person name="O'Toole P.W."/>
        </authorList>
    </citation>
    <scope>NUCLEOTIDE SEQUENCE [LARGE SCALE GENOMIC DNA]</scope>
    <source>
        <strain evidence="2 3">DSM 20509</strain>
    </source>
</reference>
<proteinExistence type="predicted"/>
<feature type="transmembrane region" description="Helical" evidence="1">
    <location>
        <begin position="83"/>
        <end position="102"/>
    </location>
</feature>
<keyword evidence="1" id="KW-1133">Transmembrane helix</keyword>
<evidence type="ECO:0000256" key="1">
    <source>
        <dbReference type="SAM" id="Phobius"/>
    </source>
</evidence>
<keyword evidence="1" id="KW-0812">Transmembrane</keyword>
<feature type="transmembrane region" description="Helical" evidence="1">
    <location>
        <begin position="187"/>
        <end position="207"/>
    </location>
</feature>
<dbReference type="OrthoDB" id="3237813at2"/>
<name>A0A0R2AHW3_9LACO</name>
<dbReference type="PATRIC" id="fig|1423718.3.peg.71"/>
<dbReference type="Proteomes" id="UP000051008">
    <property type="component" value="Unassembled WGS sequence"/>
</dbReference>
<dbReference type="RefSeq" id="WP_056976823.1">
    <property type="nucleotide sequence ID" value="NZ_AYYP01000044.1"/>
</dbReference>
<keyword evidence="3" id="KW-1185">Reference proteome</keyword>
<protein>
    <submittedName>
        <fullName evidence="2">Membrane protein</fullName>
    </submittedName>
</protein>
<dbReference type="Pfam" id="PF19700">
    <property type="entry name" value="DUF6198"/>
    <property type="match status" value="1"/>
</dbReference>
<feature type="transmembrane region" description="Helical" evidence="1">
    <location>
        <begin position="13"/>
        <end position="34"/>
    </location>
</feature>
<feature type="transmembrane region" description="Helical" evidence="1">
    <location>
        <begin position="156"/>
        <end position="181"/>
    </location>
</feature>
<feature type="transmembrane region" description="Helical" evidence="1">
    <location>
        <begin position="54"/>
        <end position="76"/>
    </location>
</feature>
<dbReference type="InterPro" id="IPR038750">
    <property type="entry name" value="YczE/YyaS-like"/>
</dbReference>
<dbReference type="EMBL" id="AYYP01000044">
    <property type="protein sequence ID" value="KRM64059.1"/>
    <property type="molecule type" value="Genomic_DNA"/>
</dbReference>